<evidence type="ECO:0000256" key="5">
    <source>
        <dbReference type="SAM" id="Phobius"/>
    </source>
</evidence>
<keyword evidence="4" id="KW-0503">Monooxygenase</keyword>
<dbReference type="Pfam" id="PF00296">
    <property type="entry name" value="Bac_luciferase"/>
    <property type="match status" value="1"/>
</dbReference>
<dbReference type="NCBIfam" id="TIGR03619">
    <property type="entry name" value="F420_Rv2161c"/>
    <property type="match status" value="1"/>
</dbReference>
<keyword evidence="3" id="KW-0560">Oxidoreductase</keyword>
<evidence type="ECO:0000256" key="4">
    <source>
        <dbReference type="ARBA" id="ARBA00023033"/>
    </source>
</evidence>
<protein>
    <submittedName>
        <fullName evidence="7">Unannotated protein</fullName>
    </submittedName>
</protein>
<name>A0A6J6CSK1_9ZZZZ</name>
<evidence type="ECO:0000259" key="6">
    <source>
        <dbReference type="Pfam" id="PF00296"/>
    </source>
</evidence>
<dbReference type="GO" id="GO:0046306">
    <property type="term" value="P:alkanesulfonate catabolic process"/>
    <property type="evidence" value="ECO:0007669"/>
    <property type="project" value="TreeGrafter"/>
</dbReference>
<sequence length="302" mass="32312">MRTRRCVTLGAAVEVSGIMVAMKFGLFGINTGALADPESSVRAARAAEAAGFDSVWTGEHVVLPDPQAPPSPAPPSMPMLDPAVALGYVAAHTSTIALATGIIILPQRNPLVLAKELASLDVVSKGRLWFGYAAGYLHQEFTALGVPFDDRGARCDEYLDAMLELWDSESPAFAGETIRFSGIDAHPRPVQRPHPRLIVGGHSAPAFRRAVRRANGWYGFALAPDAVARCIEGLERAAAEVDRSAALGDLELTVTPPAGPVDADTVERYRQLGVTRLVMLPRVRETESIIRFVTDTAEAHLG</sequence>
<evidence type="ECO:0000256" key="1">
    <source>
        <dbReference type="ARBA" id="ARBA00022630"/>
    </source>
</evidence>
<reference evidence="7" key="1">
    <citation type="submission" date="2020-05" db="EMBL/GenBank/DDBJ databases">
        <authorList>
            <person name="Chiriac C."/>
            <person name="Salcher M."/>
            <person name="Ghai R."/>
            <person name="Kavagutti S V."/>
        </authorList>
    </citation>
    <scope>NUCLEOTIDE SEQUENCE</scope>
</reference>
<evidence type="ECO:0000256" key="2">
    <source>
        <dbReference type="ARBA" id="ARBA00022643"/>
    </source>
</evidence>
<feature type="transmembrane region" description="Helical" evidence="5">
    <location>
        <begin position="85"/>
        <end position="105"/>
    </location>
</feature>
<feature type="domain" description="Luciferase-like" evidence="6">
    <location>
        <begin position="35"/>
        <end position="265"/>
    </location>
</feature>
<dbReference type="AlphaFoldDB" id="A0A6J6CSK1"/>
<dbReference type="PANTHER" id="PTHR42847">
    <property type="entry name" value="ALKANESULFONATE MONOOXYGENASE"/>
    <property type="match status" value="1"/>
</dbReference>
<keyword evidence="5" id="KW-1133">Transmembrane helix</keyword>
<dbReference type="PANTHER" id="PTHR42847:SF4">
    <property type="entry name" value="ALKANESULFONATE MONOOXYGENASE-RELATED"/>
    <property type="match status" value="1"/>
</dbReference>
<evidence type="ECO:0000313" key="7">
    <source>
        <dbReference type="EMBL" id="CAB4553153.1"/>
    </source>
</evidence>
<dbReference type="Gene3D" id="3.20.20.30">
    <property type="entry name" value="Luciferase-like domain"/>
    <property type="match status" value="1"/>
</dbReference>
<accession>A0A6J6CSK1</accession>
<dbReference type="GO" id="GO:0008726">
    <property type="term" value="F:alkanesulfonate monooxygenase activity"/>
    <property type="evidence" value="ECO:0007669"/>
    <property type="project" value="TreeGrafter"/>
</dbReference>
<proteinExistence type="predicted"/>
<keyword evidence="2" id="KW-0288">FMN</keyword>
<gene>
    <name evidence="7" type="ORF">UFOPK1493_01217</name>
</gene>
<dbReference type="SUPFAM" id="SSF51679">
    <property type="entry name" value="Bacterial luciferase-like"/>
    <property type="match status" value="1"/>
</dbReference>
<evidence type="ECO:0000256" key="3">
    <source>
        <dbReference type="ARBA" id="ARBA00023002"/>
    </source>
</evidence>
<dbReference type="InterPro" id="IPR036661">
    <property type="entry name" value="Luciferase-like_sf"/>
</dbReference>
<dbReference type="InterPro" id="IPR011251">
    <property type="entry name" value="Luciferase-like_dom"/>
</dbReference>
<keyword evidence="1" id="KW-0285">Flavoprotein</keyword>
<keyword evidence="5" id="KW-0812">Transmembrane</keyword>
<dbReference type="InterPro" id="IPR050172">
    <property type="entry name" value="SsuD_RutA_monooxygenase"/>
</dbReference>
<organism evidence="7">
    <name type="scientific">freshwater metagenome</name>
    <dbReference type="NCBI Taxonomy" id="449393"/>
    <lineage>
        <taxon>unclassified sequences</taxon>
        <taxon>metagenomes</taxon>
        <taxon>ecological metagenomes</taxon>
    </lineage>
</organism>
<keyword evidence="5" id="KW-0472">Membrane</keyword>
<dbReference type="EMBL" id="CAEZSR010000034">
    <property type="protein sequence ID" value="CAB4553153.1"/>
    <property type="molecule type" value="Genomic_DNA"/>
</dbReference>
<dbReference type="InterPro" id="IPR019921">
    <property type="entry name" value="Lucif-like_OxRdtase_Rv2161c"/>
</dbReference>